<protein>
    <submittedName>
        <fullName evidence="2">NAD(P)H-dependent oxidoreductase</fullName>
    </submittedName>
</protein>
<evidence type="ECO:0000259" key="1">
    <source>
        <dbReference type="Pfam" id="PF03358"/>
    </source>
</evidence>
<dbReference type="InterPro" id="IPR005025">
    <property type="entry name" value="FMN_Rdtase-like_dom"/>
</dbReference>
<dbReference type="InterPro" id="IPR050712">
    <property type="entry name" value="NAD(P)H-dep_reductase"/>
</dbReference>
<dbReference type="RefSeq" id="WP_201633147.1">
    <property type="nucleotide sequence ID" value="NZ_CP068046.1"/>
</dbReference>
<proteinExistence type="predicted"/>
<dbReference type="PANTHER" id="PTHR30543">
    <property type="entry name" value="CHROMATE REDUCTASE"/>
    <property type="match status" value="1"/>
</dbReference>
<evidence type="ECO:0000313" key="2">
    <source>
        <dbReference type="EMBL" id="QQR39272.1"/>
    </source>
</evidence>
<name>A0ABX7C6B1_9HYPH</name>
<evidence type="ECO:0000313" key="3">
    <source>
        <dbReference type="Proteomes" id="UP000595857"/>
    </source>
</evidence>
<sequence>MPNVAVLVGSLKRESLNLKLAREIGRLAGTRLQLDYLKAGDLPMFNEDLEADRPPAVGAFKQAVADADAVLVLTPEHNRSMPALVKNAINWGSRPFSDNC</sequence>
<dbReference type="EMBL" id="CP068046">
    <property type="protein sequence ID" value="QQR39272.1"/>
    <property type="molecule type" value="Genomic_DNA"/>
</dbReference>
<feature type="domain" description="NADPH-dependent FMN reductase-like" evidence="1">
    <location>
        <begin position="3"/>
        <end position="94"/>
    </location>
</feature>
<reference evidence="2 3" key="1">
    <citation type="submission" date="2021-01" db="EMBL/GenBank/DDBJ databases">
        <title>Genome seq and assembly of Devosia sp. LEGU1.</title>
        <authorList>
            <person name="Chhetri G."/>
        </authorList>
    </citation>
    <scope>NUCLEOTIDE SEQUENCE [LARGE SCALE GENOMIC DNA]</scope>
    <source>
        <strain evidence="2 3">LEGU1</strain>
    </source>
</reference>
<dbReference type="Gene3D" id="3.40.50.360">
    <property type="match status" value="1"/>
</dbReference>
<dbReference type="Proteomes" id="UP000595857">
    <property type="component" value="Chromosome"/>
</dbReference>
<dbReference type="SUPFAM" id="SSF52218">
    <property type="entry name" value="Flavoproteins"/>
    <property type="match status" value="1"/>
</dbReference>
<keyword evidence="3" id="KW-1185">Reference proteome</keyword>
<organism evidence="2 3">
    <name type="scientific">Devosia rhizoryzae</name>
    <dbReference type="NCBI Taxonomy" id="2774137"/>
    <lineage>
        <taxon>Bacteria</taxon>
        <taxon>Pseudomonadati</taxon>
        <taxon>Pseudomonadota</taxon>
        <taxon>Alphaproteobacteria</taxon>
        <taxon>Hyphomicrobiales</taxon>
        <taxon>Devosiaceae</taxon>
        <taxon>Devosia</taxon>
    </lineage>
</organism>
<accession>A0ABX7C6B1</accession>
<dbReference type="Pfam" id="PF03358">
    <property type="entry name" value="FMN_red"/>
    <property type="match status" value="1"/>
</dbReference>
<dbReference type="InterPro" id="IPR029039">
    <property type="entry name" value="Flavoprotein-like_sf"/>
</dbReference>
<dbReference type="PANTHER" id="PTHR30543:SF21">
    <property type="entry name" value="NAD(P)H-DEPENDENT FMN REDUCTASE LOT6"/>
    <property type="match status" value="1"/>
</dbReference>
<gene>
    <name evidence="2" type="ORF">JI748_16350</name>
</gene>